<sequence length="77" mass="8583">MNAEEVIEKVGARAPWAKALVALIHTLGLRRAEAVCFRPRIALIERRGMQMVWIRERGWGSKGGARAFHTDLVAATD</sequence>
<accession>A0ABX7M5I4</accession>
<proteinExistence type="predicted"/>
<dbReference type="Proteomes" id="UP000663570">
    <property type="component" value="Chromosome"/>
</dbReference>
<protein>
    <recommendedName>
        <fullName evidence="3">Integrase</fullName>
    </recommendedName>
</protein>
<dbReference type="EMBL" id="CP071060">
    <property type="protein sequence ID" value="QSI76201.1"/>
    <property type="molecule type" value="Genomic_DNA"/>
</dbReference>
<keyword evidence="2" id="KW-1185">Reference proteome</keyword>
<evidence type="ECO:0000313" key="1">
    <source>
        <dbReference type="EMBL" id="QSI76201.1"/>
    </source>
</evidence>
<dbReference type="RefSeq" id="WP_206253952.1">
    <property type="nucleotide sequence ID" value="NZ_CP071060.1"/>
</dbReference>
<evidence type="ECO:0000313" key="2">
    <source>
        <dbReference type="Proteomes" id="UP000663570"/>
    </source>
</evidence>
<evidence type="ECO:0008006" key="3">
    <source>
        <dbReference type="Google" id="ProtNLM"/>
    </source>
</evidence>
<organism evidence="1 2">
    <name type="scientific">Niveibacterium microcysteis</name>
    <dbReference type="NCBI Taxonomy" id="2811415"/>
    <lineage>
        <taxon>Bacteria</taxon>
        <taxon>Pseudomonadati</taxon>
        <taxon>Pseudomonadota</taxon>
        <taxon>Betaproteobacteria</taxon>
        <taxon>Rhodocyclales</taxon>
        <taxon>Rhodocyclaceae</taxon>
        <taxon>Niveibacterium</taxon>
    </lineage>
</organism>
<name>A0ABX7M5I4_9RHOO</name>
<reference evidence="1 2" key="1">
    <citation type="submission" date="2021-02" db="EMBL/GenBank/DDBJ databases">
        <title>Niveibacterium changnyeongensis HC41.</title>
        <authorList>
            <person name="Kang M."/>
        </authorList>
    </citation>
    <scope>NUCLEOTIDE SEQUENCE [LARGE SCALE GENOMIC DNA]</scope>
    <source>
        <strain evidence="1 2">HC41</strain>
    </source>
</reference>
<gene>
    <name evidence="1" type="ORF">JY500_17250</name>
</gene>